<evidence type="ECO:0000256" key="1">
    <source>
        <dbReference type="SAM" id="MobiDB-lite"/>
    </source>
</evidence>
<gene>
    <name evidence="3" type="ORF">PACLA_8A064602</name>
</gene>
<evidence type="ECO:0000256" key="2">
    <source>
        <dbReference type="SAM" id="SignalP"/>
    </source>
</evidence>
<feature type="chain" id="PRO_5044348128" evidence="2">
    <location>
        <begin position="23"/>
        <end position="254"/>
    </location>
</feature>
<comment type="caution">
    <text evidence="3">The sequence shown here is derived from an EMBL/GenBank/DDBJ whole genome shotgun (WGS) entry which is preliminary data.</text>
</comment>
<feature type="compositionally biased region" description="Low complexity" evidence="1">
    <location>
        <begin position="215"/>
        <end position="224"/>
    </location>
</feature>
<evidence type="ECO:0000313" key="3">
    <source>
        <dbReference type="EMBL" id="CAB4028804.1"/>
    </source>
</evidence>
<dbReference type="EMBL" id="CACRXK020015741">
    <property type="protein sequence ID" value="CAB4028804.1"/>
    <property type="molecule type" value="Genomic_DNA"/>
</dbReference>
<keyword evidence="2" id="KW-0732">Signal</keyword>
<dbReference type="OrthoDB" id="10514615at2759"/>
<sequence length="254" mass="27816">MCLKYTVASVWVICLSFKVVMTGCEVVWVNRNVIDSFRVGEDGCTNDGTVCTDFGATCRQSDGLCICTGNEPNFRKPTSKDYGCLSSDSVRAGIGRNLNCAFRPFQLIPYSHQDPATSFSDTNLDVLTSCSLTKAVTKFPDNPNYIDQPWLNESYVDLKISNEKLDFKWKKSVPTLQGTIITLSLFCTLSSSSLTTKCLRAKILGTWPADAVSVPTKPTVTSTKQSKDTKTKPSQIKTKTTSPVTVTTITTAEP</sequence>
<feature type="signal peptide" evidence="2">
    <location>
        <begin position="1"/>
        <end position="22"/>
    </location>
</feature>
<name>A0A7D9LAB0_PARCT</name>
<evidence type="ECO:0000313" key="4">
    <source>
        <dbReference type="Proteomes" id="UP001152795"/>
    </source>
</evidence>
<dbReference type="AlphaFoldDB" id="A0A7D9LAB0"/>
<reference evidence="3" key="1">
    <citation type="submission" date="2020-04" db="EMBL/GenBank/DDBJ databases">
        <authorList>
            <person name="Alioto T."/>
            <person name="Alioto T."/>
            <person name="Gomez Garrido J."/>
        </authorList>
    </citation>
    <scope>NUCLEOTIDE SEQUENCE</scope>
    <source>
        <strain evidence="3">A484AB</strain>
    </source>
</reference>
<protein>
    <submittedName>
        <fullName evidence="3">Uncharacterized protein</fullName>
    </submittedName>
</protein>
<keyword evidence="4" id="KW-1185">Reference proteome</keyword>
<organism evidence="3 4">
    <name type="scientific">Paramuricea clavata</name>
    <name type="common">Red gorgonian</name>
    <name type="synonym">Violescent sea-whip</name>
    <dbReference type="NCBI Taxonomy" id="317549"/>
    <lineage>
        <taxon>Eukaryota</taxon>
        <taxon>Metazoa</taxon>
        <taxon>Cnidaria</taxon>
        <taxon>Anthozoa</taxon>
        <taxon>Octocorallia</taxon>
        <taxon>Malacalcyonacea</taxon>
        <taxon>Plexauridae</taxon>
        <taxon>Paramuricea</taxon>
    </lineage>
</organism>
<accession>A0A7D9LAB0</accession>
<feature type="non-terminal residue" evidence="3">
    <location>
        <position position="1"/>
    </location>
</feature>
<dbReference type="Proteomes" id="UP001152795">
    <property type="component" value="Unassembled WGS sequence"/>
</dbReference>
<proteinExistence type="predicted"/>
<feature type="region of interest" description="Disordered" evidence="1">
    <location>
        <begin position="215"/>
        <end position="254"/>
    </location>
</feature>
<feature type="compositionally biased region" description="Low complexity" evidence="1">
    <location>
        <begin position="232"/>
        <end position="254"/>
    </location>
</feature>